<name>A0A415BFA1_PHOVU</name>
<dbReference type="SUPFAM" id="SSF160631">
    <property type="entry name" value="SMI1/KNR4-like"/>
    <property type="match status" value="1"/>
</dbReference>
<gene>
    <name evidence="2" type="ORF">DW150_21995</name>
</gene>
<sequence>MLKYSIPIRKIGESDWINKLTTFLKEFDIDVKPLKDKHLLILTEQRLHWSMPNDMKEYYLNFGGVCSDDFLFNLKSLQELCLLSDDDWAYVTENLNSQTLSNFIVYSESPSSDPLCIQKQSGEIFLFSHDPLYYAKVYNSFSDYLISEIILLQEQLGDLEFENTEEKKNFMSQLLKGDDIDIDFRNLKLE</sequence>
<dbReference type="Pfam" id="PF09346">
    <property type="entry name" value="SMI1_KNR4"/>
    <property type="match status" value="1"/>
</dbReference>
<proteinExistence type="predicted"/>
<dbReference type="InterPro" id="IPR018958">
    <property type="entry name" value="Knr4/Smi1-like_dom"/>
</dbReference>
<dbReference type="Gene3D" id="3.40.1580.10">
    <property type="entry name" value="SMI1/KNR4-like"/>
    <property type="match status" value="1"/>
</dbReference>
<evidence type="ECO:0000259" key="1">
    <source>
        <dbReference type="Pfam" id="PF09346"/>
    </source>
</evidence>
<accession>A0A415BFA1</accession>
<dbReference type="AlphaFoldDB" id="A0A415BFA1"/>
<dbReference type="InterPro" id="IPR037883">
    <property type="entry name" value="Knr4/Smi1-like_sf"/>
</dbReference>
<dbReference type="Proteomes" id="UP000285777">
    <property type="component" value="Unassembled WGS sequence"/>
</dbReference>
<evidence type="ECO:0000313" key="2">
    <source>
        <dbReference type="EMBL" id="RHI82684.1"/>
    </source>
</evidence>
<feature type="domain" description="Knr4/Smi1-like" evidence="1">
    <location>
        <begin position="43"/>
        <end position="146"/>
    </location>
</feature>
<evidence type="ECO:0000313" key="3">
    <source>
        <dbReference type="Proteomes" id="UP000285777"/>
    </source>
</evidence>
<comment type="caution">
    <text evidence="2">The sequence shown here is derived from an EMBL/GenBank/DDBJ whole genome shotgun (WGS) entry which is preliminary data.</text>
</comment>
<organism evidence="2 3">
    <name type="scientific">Phocaeicola vulgatus</name>
    <name type="common">Bacteroides vulgatus</name>
    <dbReference type="NCBI Taxonomy" id="821"/>
    <lineage>
        <taxon>Bacteria</taxon>
        <taxon>Pseudomonadati</taxon>
        <taxon>Bacteroidota</taxon>
        <taxon>Bacteroidia</taxon>
        <taxon>Bacteroidales</taxon>
        <taxon>Bacteroidaceae</taxon>
        <taxon>Phocaeicola</taxon>
    </lineage>
</organism>
<protein>
    <recommendedName>
        <fullName evidence="1">Knr4/Smi1-like domain-containing protein</fullName>
    </recommendedName>
</protein>
<reference evidence="2 3" key="1">
    <citation type="submission" date="2018-08" db="EMBL/GenBank/DDBJ databases">
        <title>A genome reference for cultivated species of the human gut microbiota.</title>
        <authorList>
            <person name="Zou Y."/>
            <person name="Xue W."/>
            <person name="Luo G."/>
        </authorList>
    </citation>
    <scope>NUCLEOTIDE SEQUENCE [LARGE SCALE GENOMIC DNA]</scope>
    <source>
        <strain evidence="2 3">AM13-21</strain>
    </source>
</reference>
<dbReference type="EMBL" id="QRLF01000067">
    <property type="protein sequence ID" value="RHI82684.1"/>
    <property type="molecule type" value="Genomic_DNA"/>
</dbReference>
<dbReference type="RefSeq" id="WP_118292225.1">
    <property type="nucleotide sequence ID" value="NZ_QRLF01000067.1"/>
</dbReference>